<accession>A0A6G0XCS4</accession>
<dbReference type="VEuPathDB" id="FungiDB:AeMF1_012550"/>
<keyword evidence="1" id="KW-0175">Coiled coil</keyword>
<feature type="region of interest" description="Disordered" evidence="2">
    <location>
        <begin position="1"/>
        <end position="23"/>
    </location>
</feature>
<gene>
    <name evidence="3" type="ORF">Ae201684_006271</name>
</gene>
<keyword evidence="4" id="KW-1185">Reference proteome</keyword>
<proteinExistence type="predicted"/>
<protein>
    <submittedName>
        <fullName evidence="3">Uncharacterized protein</fullName>
    </submittedName>
</protein>
<dbReference type="EMBL" id="VJMJ01000081">
    <property type="protein sequence ID" value="KAF0737777.1"/>
    <property type="molecule type" value="Genomic_DNA"/>
</dbReference>
<name>A0A6G0XCS4_9STRA</name>
<organism evidence="3 4">
    <name type="scientific">Aphanomyces euteiches</name>
    <dbReference type="NCBI Taxonomy" id="100861"/>
    <lineage>
        <taxon>Eukaryota</taxon>
        <taxon>Sar</taxon>
        <taxon>Stramenopiles</taxon>
        <taxon>Oomycota</taxon>
        <taxon>Saprolegniomycetes</taxon>
        <taxon>Saprolegniales</taxon>
        <taxon>Verrucalvaceae</taxon>
        <taxon>Aphanomyces</taxon>
    </lineage>
</organism>
<comment type="caution">
    <text evidence="3">The sequence shown here is derived from an EMBL/GenBank/DDBJ whole genome shotgun (WGS) entry which is preliminary data.</text>
</comment>
<feature type="coiled-coil region" evidence="1">
    <location>
        <begin position="360"/>
        <end position="387"/>
    </location>
</feature>
<reference evidence="3 4" key="1">
    <citation type="submission" date="2019-07" db="EMBL/GenBank/DDBJ databases">
        <title>Genomics analysis of Aphanomyces spp. identifies a new class of oomycete effector associated with host adaptation.</title>
        <authorList>
            <person name="Gaulin E."/>
        </authorList>
    </citation>
    <scope>NUCLEOTIDE SEQUENCE [LARGE SCALE GENOMIC DNA]</scope>
    <source>
        <strain evidence="3 4">ATCC 201684</strain>
    </source>
</reference>
<evidence type="ECO:0000313" key="4">
    <source>
        <dbReference type="Proteomes" id="UP000481153"/>
    </source>
</evidence>
<evidence type="ECO:0000256" key="1">
    <source>
        <dbReference type="SAM" id="Coils"/>
    </source>
</evidence>
<sequence>MWSQAVLKQQKPKRPKPPTSLGHSAMDFVARMQSDVHKRKLHAAKRLEEYQKAIEAMEMPPLSPRFGLSKGSKRILKQSGMNYMTSKAWLERLVHVKDNAVDTAATISMEPQRKKSKKKARRRIHHDLFALAEHQAKKIARKQLAMEEEARERRQTVRLTKSSKAKVRARLDKEIRGVLAYVAPNDDNLRPEQVQQVLDACLLSTTNDDKVMDLVALLPSETSALRQWIHSVVFNAQSASWSSAVRTCWQHCRRNYLARRRPQLYHVPLELSISPTKAKKTTSSSLSYTLDGKLVDSTDRLGERHLRTQQWVQRLRMEQEDAAIAPCTFVPQVLDYKGGNELMEQRHEQFGDENVGHRLYSLAQERLARHQERMKRAATDQATAEMEIQLGAGSRAADTSDARLAAFYVHTAKKAHVRAFDKAVAAMQKAQAEETRKRQVRQASVALHLNPAKLRSSDGRTTVPRPTTD</sequence>
<feature type="region of interest" description="Disordered" evidence="2">
    <location>
        <begin position="449"/>
        <end position="469"/>
    </location>
</feature>
<evidence type="ECO:0000256" key="2">
    <source>
        <dbReference type="SAM" id="MobiDB-lite"/>
    </source>
</evidence>
<evidence type="ECO:0000313" key="3">
    <source>
        <dbReference type="EMBL" id="KAF0737777.1"/>
    </source>
</evidence>
<dbReference type="AlphaFoldDB" id="A0A6G0XCS4"/>
<dbReference type="Proteomes" id="UP000481153">
    <property type="component" value="Unassembled WGS sequence"/>
</dbReference>